<feature type="compositionally biased region" description="Basic and acidic residues" evidence="3">
    <location>
        <begin position="7"/>
        <end position="16"/>
    </location>
</feature>
<keyword evidence="2" id="KW-0326">Glycosidase</keyword>
<dbReference type="RefSeq" id="WP_006167818.1">
    <property type="nucleotide sequence ID" value="NZ_AOIN01000064.1"/>
</dbReference>
<dbReference type="SUPFAM" id="SSF51445">
    <property type="entry name" value="(Trans)glycosidases"/>
    <property type="match status" value="1"/>
</dbReference>
<feature type="domain" description="Glycosyl hydrolase family 13 catalytic" evidence="4">
    <location>
        <begin position="257"/>
        <end position="653"/>
    </location>
</feature>
<dbReference type="PANTHER" id="PTHR10357:SF210">
    <property type="entry name" value="MALTODEXTRIN GLUCOSIDASE"/>
    <property type="match status" value="1"/>
</dbReference>
<keyword evidence="1" id="KW-0378">Hydrolase</keyword>
<dbReference type="PANTHER" id="PTHR10357">
    <property type="entry name" value="ALPHA-AMYLASE FAMILY MEMBER"/>
    <property type="match status" value="1"/>
</dbReference>
<dbReference type="SMART" id="SM00642">
    <property type="entry name" value="Aamy"/>
    <property type="match status" value="1"/>
</dbReference>
<evidence type="ECO:0000256" key="1">
    <source>
        <dbReference type="ARBA" id="ARBA00022801"/>
    </source>
</evidence>
<feature type="compositionally biased region" description="Basic and acidic residues" evidence="3">
    <location>
        <begin position="129"/>
        <end position="140"/>
    </location>
</feature>
<feature type="compositionally biased region" description="Basic and acidic residues" evidence="3">
    <location>
        <begin position="502"/>
        <end position="539"/>
    </location>
</feature>
<feature type="region of interest" description="Disordered" evidence="3">
    <location>
        <begin position="494"/>
        <end position="540"/>
    </location>
</feature>
<proteinExistence type="predicted"/>
<comment type="caution">
    <text evidence="5">The sequence shown here is derived from an EMBL/GenBank/DDBJ whole genome shotgun (WGS) entry which is preliminary data.</text>
</comment>
<organism evidence="5 6">
    <name type="scientific">Natrialba chahannaoensis JCM 10990</name>
    <dbReference type="NCBI Taxonomy" id="1227492"/>
    <lineage>
        <taxon>Archaea</taxon>
        <taxon>Methanobacteriati</taxon>
        <taxon>Methanobacteriota</taxon>
        <taxon>Stenosarchaea group</taxon>
        <taxon>Halobacteria</taxon>
        <taxon>Halobacteriales</taxon>
        <taxon>Natrialbaceae</taxon>
        <taxon>Natrialba</taxon>
    </lineage>
</organism>
<gene>
    <name evidence="5" type="ORF">C482_11912</name>
</gene>
<sequence>MARKHTDRLESGDGSHHPGPPRFVTVGEGFVNPNGDEMETRDELAPWNLDRNPDGEYTWHVADVPEGSTATPTDAPIAEFVPDVSGEYTFVLEAPDGEHELTVRAFPQQEAEGEQPRPQVRLEVTTNADQDRTQNRNQERVQFEATAQLADDAAAGDEKPDTDLTVEFYTDDWNALELDGQNSVSRAALESLERPARVYAVAVTDDGRYSIPDAVEVWVGSGAGDADDAVGIAERSDIHVERPFEPPSWVEDAIVYEIFTRRFPDQEDPTFETIADRIDHLADLGVDVLWLTPMLETDRGFGTPDSQGGPHGYHTDDYLRVDPDLGTMADFEALVDACHDHDIRVVFDLVINHTGDTHPFYEAAVDDSHPEHERYRDWYRWKNFAERDADTYFGWEGIPNLDHSNPAVRAYLLDVIDFWAPLVDGFRTDVAWGVPLGFWTEVADRLRRYDAKFFLLDETIPSDVEMGGGRFHMHHDDVLHDTLESVAAAAVAADGGGAADAGRGEEEGNGDGEERKRDDEGGNGDGEAKAKADGAHNDTDTEDAVVDTFSDMSVDAIDGASAILDAVSERARRGAHPDSEWLLYVENHDTDRFLAEHGRDAQQAAAAATFTLPGSPMLYYGQETGLTERREPMNWDGFDTAVLEYYRNLLDLRQSVPALQRAAALERVPYEAGTKYAVAYARDASAVHQIVDQTGVEDGPQRVLVVLNFSPEPTTVRVNERISGPDLLSGAQVVSESDGDESEWDWAVTVDSAVVLESEGSATE</sequence>
<keyword evidence="6" id="KW-1185">Reference proteome</keyword>
<protein>
    <submittedName>
        <fullName evidence="5">Alpha amylase</fullName>
    </submittedName>
</protein>
<evidence type="ECO:0000313" key="6">
    <source>
        <dbReference type="Proteomes" id="UP000011693"/>
    </source>
</evidence>
<feature type="region of interest" description="Disordered" evidence="3">
    <location>
        <begin position="108"/>
        <end position="140"/>
    </location>
</feature>
<evidence type="ECO:0000256" key="2">
    <source>
        <dbReference type="ARBA" id="ARBA00023295"/>
    </source>
</evidence>
<dbReference type="Pfam" id="PF00128">
    <property type="entry name" value="Alpha-amylase"/>
    <property type="match status" value="2"/>
</dbReference>
<dbReference type="InterPro" id="IPR006047">
    <property type="entry name" value="GH13_cat_dom"/>
</dbReference>
<dbReference type="EMBL" id="AOIN01000064">
    <property type="protein sequence ID" value="ELY98223.1"/>
    <property type="molecule type" value="Genomic_DNA"/>
</dbReference>
<evidence type="ECO:0000259" key="4">
    <source>
        <dbReference type="SMART" id="SM00642"/>
    </source>
</evidence>
<dbReference type="STRING" id="1227492.C482_11912"/>
<reference evidence="5 6" key="1">
    <citation type="journal article" date="2014" name="PLoS Genet.">
        <title>Phylogenetically driven sequencing of extremely halophilic archaea reveals strategies for static and dynamic osmo-response.</title>
        <authorList>
            <person name="Becker E.A."/>
            <person name="Seitzer P.M."/>
            <person name="Tritt A."/>
            <person name="Larsen D."/>
            <person name="Krusor M."/>
            <person name="Yao A.I."/>
            <person name="Wu D."/>
            <person name="Madern D."/>
            <person name="Eisen J.A."/>
            <person name="Darling A.E."/>
            <person name="Facciotti M.T."/>
        </authorList>
    </citation>
    <scope>NUCLEOTIDE SEQUENCE [LARGE SCALE GENOMIC DNA]</scope>
    <source>
        <strain evidence="5 6">JCM 10990</strain>
    </source>
</reference>
<evidence type="ECO:0000313" key="5">
    <source>
        <dbReference type="EMBL" id="ELY98223.1"/>
    </source>
</evidence>
<dbReference type="GO" id="GO:0016798">
    <property type="term" value="F:hydrolase activity, acting on glycosyl bonds"/>
    <property type="evidence" value="ECO:0007669"/>
    <property type="project" value="UniProtKB-KW"/>
</dbReference>
<dbReference type="Proteomes" id="UP000011693">
    <property type="component" value="Unassembled WGS sequence"/>
</dbReference>
<accession>M0ALG5</accession>
<dbReference type="PATRIC" id="fig|1227492.4.peg.2351"/>
<dbReference type="GO" id="GO:0005975">
    <property type="term" value="P:carbohydrate metabolic process"/>
    <property type="evidence" value="ECO:0007669"/>
    <property type="project" value="InterPro"/>
</dbReference>
<evidence type="ECO:0000256" key="3">
    <source>
        <dbReference type="SAM" id="MobiDB-lite"/>
    </source>
</evidence>
<dbReference type="OrthoDB" id="34423at2157"/>
<feature type="region of interest" description="Disordered" evidence="3">
    <location>
        <begin position="1"/>
        <end position="39"/>
    </location>
</feature>
<name>M0ALG5_9EURY</name>
<dbReference type="AlphaFoldDB" id="M0ALG5"/>
<dbReference type="Gene3D" id="3.20.20.80">
    <property type="entry name" value="Glycosidases"/>
    <property type="match status" value="2"/>
</dbReference>
<dbReference type="InterPro" id="IPR017853">
    <property type="entry name" value="GH"/>
</dbReference>